<feature type="transmembrane region" description="Helical" evidence="1">
    <location>
        <begin position="208"/>
        <end position="234"/>
    </location>
</feature>
<evidence type="ECO:0000256" key="1">
    <source>
        <dbReference type="SAM" id="Phobius"/>
    </source>
</evidence>
<evidence type="ECO:0000313" key="3">
    <source>
        <dbReference type="Proteomes" id="UP001301797"/>
    </source>
</evidence>
<feature type="transmembrane region" description="Helical" evidence="1">
    <location>
        <begin position="139"/>
        <end position="167"/>
    </location>
</feature>
<dbReference type="Pfam" id="PF12679">
    <property type="entry name" value="ABC2_membrane_2"/>
    <property type="match status" value="1"/>
</dbReference>
<dbReference type="GO" id="GO:0005886">
    <property type="term" value="C:plasma membrane"/>
    <property type="evidence" value="ECO:0007669"/>
    <property type="project" value="UniProtKB-SubCell"/>
</dbReference>
<dbReference type="EMBL" id="CP043875">
    <property type="protein sequence ID" value="WOF16263.1"/>
    <property type="molecule type" value="Genomic_DNA"/>
</dbReference>
<keyword evidence="1" id="KW-1133">Transmembrane helix</keyword>
<feature type="transmembrane region" description="Helical" evidence="1">
    <location>
        <begin position="318"/>
        <end position="340"/>
    </location>
</feature>
<gene>
    <name evidence="2" type="ORF">F1737_05830</name>
</gene>
<reference evidence="2 3" key="1">
    <citation type="submission" date="2019-09" db="EMBL/GenBank/DDBJ databases">
        <title>The complete genome of Methanoplanus sp. FWC-SCC4.</title>
        <authorList>
            <person name="Chen S.-C."/>
            <person name="Zhou Y.-Z."/>
            <person name="Lai M.-C."/>
        </authorList>
    </citation>
    <scope>NUCLEOTIDE SEQUENCE [LARGE SCALE GENOMIC DNA]</scope>
    <source>
        <strain evidence="2 3">FWC-SCC4</strain>
    </source>
</reference>
<dbReference type="PANTHER" id="PTHR43471:SF14">
    <property type="entry name" value="ABC-2 TYPE TRANSPORT SYSTEM PERMEASE PROTEIN"/>
    <property type="match status" value="1"/>
</dbReference>
<dbReference type="PANTHER" id="PTHR43471">
    <property type="entry name" value="ABC TRANSPORTER PERMEASE"/>
    <property type="match status" value="1"/>
</dbReference>
<protein>
    <submittedName>
        <fullName evidence="2">ABC transporter permease</fullName>
    </submittedName>
</protein>
<dbReference type="KEGG" id="mefw:F1737_05830"/>
<feature type="transmembrane region" description="Helical" evidence="1">
    <location>
        <begin position="29"/>
        <end position="46"/>
    </location>
</feature>
<organism evidence="2 3">
    <name type="scientific">Methanochimaera problematica</name>
    <dbReference type="NCBI Taxonomy" id="2609417"/>
    <lineage>
        <taxon>Archaea</taxon>
        <taxon>Methanobacteriati</taxon>
        <taxon>Methanobacteriota</taxon>
        <taxon>Stenosarchaea group</taxon>
        <taxon>Methanomicrobia</taxon>
        <taxon>Methanomicrobiales</taxon>
        <taxon>Methanomicrobiaceae</taxon>
        <taxon>Methanochimaera</taxon>
    </lineage>
</organism>
<dbReference type="AlphaFoldDB" id="A0AA97FDI4"/>
<sequence length="346" mass="38237">MREVVKLNVERLITVAKKEFFDQVSGRKFLILFAMLVIIAGVSVISEVQTYNNELESYANSGSTYIDENGVMHYGGAMYNPSPVNIYYGIVSGLGGYIFGPLIAIAAGFNLITKERESGSIKSVLSHPLYRDELINGKAIGGIAALSFATVGLFVIVTASLLLLSIVPSMDDFISISGLCAVTIIFLTGIFAMALMVSSLTKNSGTSLIYSLILFFIFTYIASIIAPSVSILILGPEPSSVDNNGFGFANLEEERKYYTNQKMIENTIEYLSIKNNYYTIGTALTKPSFFWAFKGADEFQFLDYSQMGIDFDDIFGKIWGNLLILIAYPVVFFGIAYVRFMRMDLR</sequence>
<dbReference type="GO" id="GO:0140359">
    <property type="term" value="F:ABC-type transporter activity"/>
    <property type="evidence" value="ECO:0007669"/>
    <property type="project" value="InterPro"/>
</dbReference>
<evidence type="ECO:0000313" key="2">
    <source>
        <dbReference type="EMBL" id="WOF16263.1"/>
    </source>
</evidence>
<feature type="transmembrane region" description="Helical" evidence="1">
    <location>
        <begin position="173"/>
        <end position="196"/>
    </location>
</feature>
<proteinExistence type="predicted"/>
<feature type="transmembrane region" description="Helical" evidence="1">
    <location>
        <begin position="86"/>
        <end position="112"/>
    </location>
</feature>
<keyword evidence="1" id="KW-0472">Membrane</keyword>
<dbReference type="Proteomes" id="UP001301797">
    <property type="component" value="Chromosome"/>
</dbReference>
<keyword evidence="1" id="KW-0812">Transmembrane</keyword>
<name>A0AA97FDI4_9EURY</name>
<accession>A0AA97FDI4</accession>
<keyword evidence="3" id="KW-1185">Reference proteome</keyword>